<dbReference type="InterPro" id="IPR023404">
    <property type="entry name" value="rSAM_horseshoe"/>
</dbReference>
<feature type="domain" description="B12-binding" evidence="1">
    <location>
        <begin position="41"/>
        <end position="185"/>
    </location>
</feature>
<evidence type="ECO:0000313" key="4">
    <source>
        <dbReference type="Proteomes" id="UP000001901"/>
    </source>
</evidence>
<dbReference type="EMBL" id="CP001857">
    <property type="protein sequence ID" value="ADB57722.1"/>
    <property type="molecule type" value="Genomic_DNA"/>
</dbReference>
<dbReference type="PANTHER" id="PTHR42731:SF4">
    <property type="entry name" value="RADICAL SAM DOMAIN PROTEIN"/>
    <property type="match status" value="1"/>
</dbReference>
<dbReference type="GO" id="GO:0051536">
    <property type="term" value="F:iron-sulfur cluster binding"/>
    <property type="evidence" value="ECO:0007669"/>
    <property type="project" value="InterPro"/>
</dbReference>
<dbReference type="Gene3D" id="3.80.30.20">
    <property type="entry name" value="tm_1862 like domain"/>
    <property type="match status" value="1"/>
</dbReference>
<gene>
    <name evidence="3" type="ordered locus">Arcpr_0657</name>
</gene>
<dbReference type="OrthoDB" id="358785at2157"/>
<dbReference type="Proteomes" id="UP000001901">
    <property type="component" value="Chromosome"/>
</dbReference>
<dbReference type="GeneID" id="8739317"/>
<organism evidence="3 4">
    <name type="scientific">Archaeoglobus profundus (strain DSM 5631 / JCM 9629 / NBRC 100127 / Av18)</name>
    <dbReference type="NCBI Taxonomy" id="572546"/>
    <lineage>
        <taxon>Archaea</taxon>
        <taxon>Methanobacteriati</taxon>
        <taxon>Methanobacteriota</taxon>
        <taxon>Archaeoglobi</taxon>
        <taxon>Archaeoglobales</taxon>
        <taxon>Archaeoglobaceae</taxon>
        <taxon>Archaeoglobus</taxon>
    </lineage>
</organism>
<dbReference type="STRING" id="572546.Arcpr_0657"/>
<accession>D2RHE7</accession>
<dbReference type="AlphaFoldDB" id="D2RHE7"/>
<reference evidence="3 4" key="1">
    <citation type="journal article" date="2010" name="Stand. Genomic Sci.">
        <title>Complete genome sequence of Archaeoglobus profundus type strain (AV18).</title>
        <authorList>
            <person name="von Jan M."/>
            <person name="Lapidus A."/>
            <person name="Del Rio T.G."/>
            <person name="Copeland A."/>
            <person name="Tice H."/>
            <person name="Cheng J.F."/>
            <person name="Lucas S."/>
            <person name="Chen F."/>
            <person name="Nolan M."/>
            <person name="Goodwin L."/>
            <person name="Han C."/>
            <person name="Pitluck S."/>
            <person name="Liolios K."/>
            <person name="Ivanova N."/>
            <person name="Mavromatis K."/>
            <person name="Ovchinnikova G."/>
            <person name="Chertkov O."/>
            <person name="Pati A."/>
            <person name="Chen A."/>
            <person name="Palaniappan K."/>
            <person name="Land M."/>
            <person name="Hauser L."/>
            <person name="Chang Y.J."/>
            <person name="Jeffries C.D."/>
            <person name="Saunders E."/>
            <person name="Brettin T."/>
            <person name="Detter J.C."/>
            <person name="Chain P."/>
            <person name="Eichinger K."/>
            <person name="Huber H."/>
            <person name="Spring S."/>
            <person name="Rohde M."/>
            <person name="Goker M."/>
            <person name="Wirth R."/>
            <person name="Woyke T."/>
            <person name="Bristow J."/>
            <person name="Eisen J.A."/>
            <person name="Markowitz V."/>
            <person name="Hugenholtz P."/>
            <person name="Kyrpides N.C."/>
            <person name="Klenk H.P."/>
        </authorList>
    </citation>
    <scope>NUCLEOTIDE SEQUENCE [LARGE SCALE GENOMIC DNA]</scope>
    <source>
        <strain evidence="4">DSM 5631 / JCM 9629 / NBRC 100127 / Av18</strain>
    </source>
</reference>
<dbReference type="SFLD" id="SFLDS00029">
    <property type="entry name" value="Radical_SAM"/>
    <property type="match status" value="1"/>
</dbReference>
<dbReference type="CDD" id="cd01335">
    <property type="entry name" value="Radical_SAM"/>
    <property type="match status" value="1"/>
</dbReference>
<dbReference type="GO" id="GO:0046872">
    <property type="term" value="F:metal ion binding"/>
    <property type="evidence" value="ECO:0007669"/>
    <property type="project" value="InterPro"/>
</dbReference>
<evidence type="ECO:0000259" key="2">
    <source>
        <dbReference type="PROSITE" id="PS51918"/>
    </source>
</evidence>
<dbReference type="InterPro" id="IPR006638">
    <property type="entry name" value="Elp3/MiaA/NifB-like_rSAM"/>
</dbReference>
<keyword evidence="4" id="KW-1185">Reference proteome</keyword>
<dbReference type="GO" id="GO:0031419">
    <property type="term" value="F:cobalamin binding"/>
    <property type="evidence" value="ECO:0007669"/>
    <property type="project" value="InterPro"/>
</dbReference>
<evidence type="ECO:0000259" key="1">
    <source>
        <dbReference type="PROSITE" id="PS51332"/>
    </source>
</evidence>
<protein>
    <submittedName>
        <fullName evidence="3">Radical SAM domain protein</fullName>
    </submittedName>
</protein>
<dbReference type="SUPFAM" id="SSF102114">
    <property type="entry name" value="Radical SAM enzymes"/>
    <property type="match status" value="1"/>
</dbReference>
<evidence type="ECO:0000313" key="3">
    <source>
        <dbReference type="EMBL" id="ADB57722.1"/>
    </source>
</evidence>
<dbReference type="HOGENOM" id="CLU_032214_0_0_2"/>
<dbReference type="InterPro" id="IPR058240">
    <property type="entry name" value="rSAM_sf"/>
</dbReference>
<sequence length="495" mass="56386">MGEIILTAPATEMSNHHGKEFMGFGTCSPPTVVPSWFVKMFFYPKIKCKNGEVTQAPYGLRKVEALLLNEGFDVVTVHPYDIEKYLEKAKVVGISVMDPLGFGPVSVTFSSILGGDPSTRIEFVNLMKTLEPYRDRIKVIIGGAGAWQFEWDEYWKSKVDCIIIGEGEYVVAEVFRKALRGEELPKIVRGKPARVEDIPTIKRPSINGLIEISRGCGRGCKFCSETLKLKRDIPIQKVVEEAKVCVRETRSVILHAEDVLLYGCKDPKFIPNEEKVLKLFKAVSEVTGYIGVSHCSLAAVVSKPSIVEGINEIVGMGERINMFGVQTGVETGSTRLMEKYMRGKCLPFHPSEWCDVVEEAFAIMHENNWVPAATLIIGLPDEREEDVVKTIELVERLRDYCSLIVPLIFIPMEVCALRKERSFTKENLKEYHYELMAVCMDHDVHWVDKLFKKYFGGYKNIPIKLGYWAFSRWIKRSWEKRRKELKVVVRSLIER</sequence>
<dbReference type="InterPro" id="IPR007197">
    <property type="entry name" value="rSAM"/>
</dbReference>
<dbReference type="PaxDb" id="572546-Arcpr_0657"/>
<dbReference type="InterPro" id="IPR006158">
    <property type="entry name" value="Cobalamin-bd"/>
</dbReference>
<proteinExistence type="predicted"/>
<dbReference type="RefSeq" id="WP_012940058.1">
    <property type="nucleotide sequence ID" value="NC_013741.1"/>
</dbReference>
<dbReference type="eggNOG" id="arCOG01357">
    <property type="taxonomic scope" value="Archaea"/>
</dbReference>
<dbReference type="Gene3D" id="3.40.50.280">
    <property type="entry name" value="Cobalamin-binding domain"/>
    <property type="match status" value="1"/>
</dbReference>
<dbReference type="PROSITE" id="PS51332">
    <property type="entry name" value="B12_BINDING"/>
    <property type="match status" value="1"/>
</dbReference>
<dbReference type="GO" id="GO:0003824">
    <property type="term" value="F:catalytic activity"/>
    <property type="evidence" value="ECO:0007669"/>
    <property type="project" value="InterPro"/>
</dbReference>
<dbReference type="PROSITE" id="PS51918">
    <property type="entry name" value="RADICAL_SAM"/>
    <property type="match status" value="1"/>
</dbReference>
<dbReference type="PANTHER" id="PTHR42731">
    <property type="entry name" value="SLL1084 PROTEIN"/>
    <property type="match status" value="1"/>
</dbReference>
<dbReference type="KEGG" id="apo:Arcpr_0657"/>
<dbReference type="SFLD" id="SFLDG01082">
    <property type="entry name" value="B12-binding_domain_containing"/>
    <property type="match status" value="1"/>
</dbReference>
<dbReference type="CDD" id="cd02065">
    <property type="entry name" value="B12-binding_like"/>
    <property type="match status" value="1"/>
</dbReference>
<name>D2RHE7_ARCPA</name>
<dbReference type="SMART" id="SM00729">
    <property type="entry name" value="Elp3"/>
    <property type="match status" value="1"/>
</dbReference>
<dbReference type="Pfam" id="PF04055">
    <property type="entry name" value="Radical_SAM"/>
    <property type="match status" value="1"/>
</dbReference>
<feature type="domain" description="Radical SAM core" evidence="2">
    <location>
        <begin position="202"/>
        <end position="448"/>
    </location>
</feature>